<keyword evidence="1" id="KW-0812">Transmembrane</keyword>
<keyword evidence="1" id="KW-1133">Transmembrane helix</keyword>
<dbReference type="EMBL" id="MFQN01000029">
    <property type="protein sequence ID" value="OGH74076.1"/>
    <property type="molecule type" value="Genomic_DNA"/>
</dbReference>
<name>A0A1F6MQZ3_9BACT</name>
<comment type="caution">
    <text evidence="2">The sequence shown here is derived from an EMBL/GenBank/DDBJ whole genome shotgun (WGS) entry which is preliminary data.</text>
</comment>
<evidence type="ECO:0000256" key="1">
    <source>
        <dbReference type="SAM" id="Phobius"/>
    </source>
</evidence>
<dbReference type="AlphaFoldDB" id="A0A1F6MQZ3"/>
<organism evidence="2 3">
    <name type="scientific">Candidatus Magasanikbacteria bacterium RIFCSPLOWO2_12_FULL_43_12</name>
    <dbReference type="NCBI Taxonomy" id="1798692"/>
    <lineage>
        <taxon>Bacteria</taxon>
        <taxon>Candidatus Magasanikiibacteriota</taxon>
    </lineage>
</organism>
<keyword evidence="1" id="KW-0472">Membrane</keyword>
<sequence>MLFWKKDKTHKAETPPENILKIPEEFYGAKDPVVHYAKQAAIVQKTAVNGKSTDRFSSVAAGASKFGFLHNKKMIYILVGAVFLLVVGLISWYYISPALKQTPAPAVAVPEPKPKLEEPVVETPPEEIVLEEEVATLTEEEIKTSPSLSGQTLQFPMILLANSADIDSDSMTDLEEEVFGTDSGTWDTDGDGYYDGQELFNLYNPAGVAPMKIIDSGLAKEYVNPIWQYRVYYPAQWQVGEVDDEKKAVLFSAITGDYVEVFVSPKDAAETFEDWFAREATGQSYADLQPFTNRFQEAGWKRSDDLTAYFITDSAVLVLVYNPGVTDSVPFRHVMQMMSQGFRPSKTSVIVPEQTILP</sequence>
<protein>
    <submittedName>
        <fullName evidence="2">Uncharacterized protein</fullName>
    </submittedName>
</protein>
<dbReference type="STRING" id="1798692.A3G00_02150"/>
<reference evidence="2 3" key="1">
    <citation type="journal article" date="2016" name="Nat. Commun.">
        <title>Thousands of microbial genomes shed light on interconnected biogeochemical processes in an aquifer system.</title>
        <authorList>
            <person name="Anantharaman K."/>
            <person name="Brown C.T."/>
            <person name="Hug L.A."/>
            <person name="Sharon I."/>
            <person name="Castelle C.J."/>
            <person name="Probst A.J."/>
            <person name="Thomas B.C."/>
            <person name="Singh A."/>
            <person name="Wilkins M.J."/>
            <person name="Karaoz U."/>
            <person name="Brodie E.L."/>
            <person name="Williams K.H."/>
            <person name="Hubbard S.S."/>
            <person name="Banfield J.F."/>
        </authorList>
    </citation>
    <scope>NUCLEOTIDE SEQUENCE [LARGE SCALE GENOMIC DNA]</scope>
</reference>
<evidence type="ECO:0000313" key="2">
    <source>
        <dbReference type="EMBL" id="OGH74076.1"/>
    </source>
</evidence>
<accession>A0A1F6MQZ3</accession>
<gene>
    <name evidence="2" type="ORF">A3G00_02150</name>
</gene>
<proteinExistence type="predicted"/>
<feature type="transmembrane region" description="Helical" evidence="1">
    <location>
        <begin position="74"/>
        <end position="95"/>
    </location>
</feature>
<dbReference type="Proteomes" id="UP000178347">
    <property type="component" value="Unassembled WGS sequence"/>
</dbReference>
<evidence type="ECO:0000313" key="3">
    <source>
        <dbReference type="Proteomes" id="UP000178347"/>
    </source>
</evidence>